<dbReference type="Pfam" id="PF02780">
    <property type="entry name" value="Transketolase_C"/>
    <property type="match status" value="1"/>
</dbReference>
<keyword evidence="7 14" id="KW-0808">Transferase</keyword>
<dbReference type="RefSeq" id="WP_118085492.1">
    <property type="nucleotide sequence ID" value="NZ_QRVA01000001.1"/>
</dbReference>
<evidence type="ECO:0000256" key="8">
    <source>
        <dbReference type="ARBA" id="ARBA00022723"/>
    </source>
</evidence>
<dbReference type="InterPro" id="IPR009014">
    <property type="entry name" value="Transketo_C/PFOR_II"/>
</dbReference>
<evidence type="ECO:0000256" key="9">
    <source>
        <dbReference type="ARBA" id="ARBA00022842"/>
    </source>
</evidence>
<dbReference type="GO" id="GO:0046872">
    <property type="term" value="F:metal ion binding"/>
    <property type="evidence" value="ECO:0007669"/>
    <property type="project" value="UniProtKB-KW"/>
</dbReference>
<name>A0A3R5YRT5_9BACT</name>
<dbReference type="Gene3D" id="3.40.50.970">
    <property type="match status" value="2"/>
</dbReference>
<dbReference type="GO" id="GO:0009228">
    <property type="term" value="P:thiamine biosynthetic process"/>
    <property type="evidence" value="ECO:0007669"/>
    <property type="project" value="UniProtKB-KW"/>
</dbReference>
<dbReference type="CDD" id="cd07033">
    <property type="entry name" value="TPP_PYR_DXS_TK_like"/>
    <property type="match status" value="1"/>
</dbReference>
<dbReference type="InterPro" id="IPR049557">
    <property type="entry name" value="Transketolase_CS"/>
</dbReference>
<feature type="domain" description="Transketolase-like pyrimidine-binding" evidence="13">
    <location>
        <begin position="289"/>
        <end position="455"/>
    </location>
</feature>
<dbReference type="UniPathway" id="UPA00064">
    <property type="reaction ID" value="UER00091"/>
</dbReference>
<dbReference type="EC" id="2.2.1.7" evidence="6"/>
<dbReference type="SMART" id="SM00861">
    <property type="entry name" value="Transket_pyr"/>
    <property type="match status" value="1"/>
</dbReference>
<dbReference type="GO" id="GO:0016114">
    <property type="term" value="P:terpenoid biosynthetic process"/>
    <property type="evidence" value="ECO:0007669"/>
    <property type="project" value="InterPro"/>
</dbReference>
<dbReference type="Pfam" id="PF02779">
    <property type="entry name" value="Transket_pyr"/>
    <property type="match status" value="1"/>
</dbReference>
<comment type="subunit">
    <text evidence="5">Homodimer.</text>
</comment>
<keyword evidence="12" id="KW-0414">Isoprene biosynthesis</keyword>
<comment type="cofactor">
    <cofactor evidence="1">
        <name>Mg(2+)</name>
        <dbReference type="ChEBI" id="CHEBI:18420"/>
    </cofactor>
</comment>
<reference evidence="14 15" key="1">
    <citation type="submission" date="2018-08" db="EMBL/GenBank/DDBJ databases">
        <title>A genome reference for cultivated species of the human gut microbiota.</title>
        <authorList>
            <person name="Zou Y."/>
            <person name="Xue W."/>
            <person name="Luo G."/>
        </authorList>
    </citation>
    <scope>NUCLEOTIDE SEQUENCE [LARGE SCALE GENOMIC DNA]</scope>
    <source>
        <strain evidence="14 15">AF24-12</strain>
    </source>
</reference>
<dbReference type="PANTHER" id="PTHR43322:SF1">
    <property type="entry name" value="1-DEOXY-D-XYLULOSE-5-PHOSPHATE SYNTHASE"/>
    <property type="match status" value="1"/>
</dbReference>
<evidence type="ECO:0000313" key="14">
    <source>
        <dbReference type="EMBL" id="RGS19711.1"/>
    </source>
</evidence>
<sequence length="596" mass="65323">MYIEKIKSPADLKKLDLKELQVVADETRQAVLNRVSKHGGHVGPNLGFVEATVALHYVFDAPKDKLVFDVSHQCYPHKVLTGRAAGFLGDMDDMNAISGYSSPAECPEYDNFEVGHTSTSVSLATGLQKARDIKGTDENIIAVIGDGSLSGGEAFEGLDEASELGTGIIIVVNDNEMSIAENHGGIYKNLRALRESNGTCEHNWFKAWGFEYKYLEEGNDIEKLIQVFESVKDTDKPTVVHIHTEKGHGFAPAVANKEAWHWGLPFNLEDGSRPRKNADGTLPEVAPIEDYGTLFSDWMLSQMKQDKTLIAVTAGTPTAGGFTADKRQLAGNQHIDMGIAEEQAVAMISGMAKGGLHPVWTVYSTFIQRTYDQIAQDLCINSNPAVINVVGGGVNSMNDITHICLFDIPMLCSIPGLIYLAPTTCEEYFAMLRWSIQQDKKPIAIRVPSNGVVHTSEAVDAEYGYEAKYKVVHQGKKVAVIAAGSFYQKGENVVRLLADKGIDATLINPRYLNEVDAEVLDSLKANHQLVVTLEDGSKDGGFGERIASYYGTSEMKVMVGGIRKGLYDRYDVKELLSDNRLLDEQIVEDVLLVIND</sequence>
<dbReference type="NCBIfam" id="NF008968">
    <property type="entry name" value="PRK12315.1"/>
    <property type="match status" value="1"/>
</dbReference>
<dbReference type="PROSITE" id="PS00801">
    <property type="entry name" value="TRANSKETOLASE_1"/>
    <property type="match status" value="1"/>
</dbReference>
<evidence type="ECO:0000256" key="10">
    <source>
        <dbReference type="ARBA" id="ARBA00022977"/>
    </source>
</evidence>
<dbReference type="SUPFAM" id="SSF52922">
    <property type="entry name" value="TK C-terminal domain-like"/>
    <property type="match status" value="1"/>
</dbReference>
<evidence type="ECO:0000256" key="11">
    <source>
        <dbReference type="ARBA" id="ARBA00023052"/>
    </source>
</evidence>
<evidence type="ECO:0000256" key="2">
    <source>
        <dbReference type="ARBA" id="ARBA00001964"/>
    </source>
</evidence>
<dbReference type="SUPFAM" id="SSF52518">
    <property type="entry name" value="Thiamin diphosphate-binding fold (THDP-binding)"/>
    <property type="match status" value="2"/>
</dbReference>
<keyword evidence="11" id="KW-0786">Thiamine pyrophosphate</keyword>
<evidence type="ECO:0000256" key="4">
    <source>
        <dbReference type="ARBA" id="ARBA00011081"/>
    </source>
</evidence>
<evidence type="ECO:0000256" key="5">
    <source>
        <dbReference type="ARBA" id="ARBA00011738"/>
    </source>
</evidence>
<dbReference type="InterPro" id="IPR005477">
    <property type="entry name" value="Dxylulose-5-P_synthase"/>
</dbReference>
<evidence type="ECO:0000313" key="15">
    <source>
        <dbReference type="Proteomes" id="UP000283872"/>
    </source>
</evidence>
<proteinExistence type="inferred from homology"/>
<keyword evidence="10" id="KW-0784">Thiamine biosynthesis</keyword>
<dbReference type="InterPro" id="IPR005475">
    <property type="entry name" value="Transketolase-like_Pyr-bd"/>
</dbReference>
<evidence type="ECO:0000256" key="1">
    <source>
        <dbReference type="ARBA" id="ARBA00001946"/>
    </source>
</evidence>
<evidence type="ECO:0000256" key="7">
    <source>
        <dbReference type="ARBA" id="ARBA00022679"/>
    </source>
</evidence>
<dbReference type="GO" id="GO:0019288">
    <property type="term" value="P:isopentenyl diphosphate biosynthetic process, methylerythritol 4-phosphate pathway"/>
    <property type="evidence" value="ECO:0007669"/>
    <property type="project" value="TreeGrafter"/>
</dbReference>
<dbReference type="Proteomes" id="UP000283872">
    <property type="component" value="Unassembled WGS sequence"/>
</dbReference>
<dbReference type="NCBIfam" id="NF003933">
    <property type="entry name" value="PRK05444.2-2"/>
    <property type="match status" value="1"/>
</dbReference>
<evidence type="ECO:0000256" key="3">
    <source>
        <dbReference type="ARBA" id="ARBA00004980"/>
    </source>
</evidence>
<dbReference type="AlphaFoldDB" id="A0A3R5YRT5"/>
<keyword evidence="8" id="KW-0479">Metal-binding</keyword>
<comment type="caution">
    <text evidence="14">The sequence shown here is derived from an EMBL/GenBank/DDBJ whole genome shotgun (WGS) entry which is preliminary data.</text>
</comment>
<dbReference type="EMBL" id="QRVA01000001">
    <property type="protein sequence ID" value="RGS19711.1"/>
    <property type="molecule type" value="Genomic_DNA"/>
</dbReference>
<evidence type="ECO:0000259" key="13">
    <source>
        <dbReference type="SMART" id="SM00861"/>
    </source>
</evidence>
<comment type="similarity">
    <text evidence="4">Belongs to the transketolase family. DXPS subfamily.</text>
</comment>
<evidence type="ECO:0000256" key="12">
    <source>
        <dbReference type="ARBA" id="ARBA00023229"/>
    </source>
</evidence>
<accession>A0A3R5YRT5</accession>
<keyword evidence="9" id="KW-0460">Magnesium</keyword>
<dbReference type="GO" id="GO:0005829">
    <property type="term" value="C:cytosol"/>
    <property type="evidence" value="ECO:0007669"/>
    <property type="project" value="TreeGrafter"/>
</dbReference>
<dbReference type="CDD" id="cd02007">
    <property type="entry name" value="TPP_DXS"/>
    <property type="match status" value="1"/>
</dbReference>
<comment type="pathway">
    <text evidence="3">Metabolic intermediate biosynthesis; 1-deoxy-D-xylulose 5-phosphate biosynthesis; 1-deoxy-D-xylulose 5-phosphate from D-glyceraldehyde 3-phosphate and pyruvate: step 1/1.</text>
</comment>
<comment type="cofactor">
    <cofactor evidence="2">
        <name>thiamine diphosphate</name>
        <dbReference type="ChEBI" id="CHEBI:58937"/>
    </cofactor>
</comment>
<dbReference type="Pfam" id="PF13292">
    <property type="entry name" value="DXP_synthase_N"/>
    <property type="match status" value="1"/>
</dbReference>
<organism evidence="14 15">
    <name type="scientific">Segatella copri</name>
    <dbReference type="NCBI Taxonomy" id="165179"/>
    <lineage>
        <taxon>Bacteria</taxon>
        <taxon>Pseudomonadati</taxon>
        <taxon>Bacteroidota</taxon>
        <taxon>Bacteroidia</taxon>
        <taxon>Bacteroidales</taxon>
        <taxon>Prevotellaceae</taxon>
        <taxon>Segatella</taxon>
    </lineage>
</organism>
<dbReference type="Gene3D" id="3.40.50.920">
    <property type="match status" value="1"/>
</dbReference>
<evidence type="ECO:0000256" key="6">
    <source>
        <dbReference type="ARBA" id="ARBA00013150"/>
    </source>
</evidence>
<gene>
    <name evidence="14" type="ORF">DWY11_00300</name>
</gene>
<dbReference type="InterPro" id="IPR033248">
    <property type="entry name" value="Transketolase_C"/>
</dbReference>
<dbReference type="GO" id="GO:0008661">
    <property type="term" value="F:1-deoxy-D-xylulose-5-phosphate synthase activity"/>
    <property type="evidence" value="ECO:0007669"/>
    <property type="project" value="UniProtKB-EC"/>
</dbReference>
<dbReference type="PANTHER" id="PTHR43322">
    <property type="entry name" value="1-D-DEOXYXYLULOSE 5-PHOSPHATE SYNTHASE-RELATED"/>
    <property type="match status" value="1"/>
</dbReference>
<protein>
    <recommendedName>
        <fullName evidence="6">1-deoxy-D-xylulose-5-phosphate synthase</fullName>
        <ecNumber evidence="6">2.2.1.7</ecNumber>
    </recommendedName>
</protein>
<dbReference type="InterPro" id="IPR029061">
    <property type="entry name" value="THDP-binding"/>
</dbReference>